<dbReference type="InterPro" id="IPR012349">
    <property type="entry name" value="Split_barrel_FMN-bd"/>
</dbReference>
<comment type="caution">
    <text evidence="3">The sequence shown here is derived from an EMBL/GenBank/DDBJ whole genome shotgun (WGS) entry which is preliminary data.</text>
</comment>
<dbReference type="InterPro" id="IPR052019">
    <property type="entry name" value="F420H2_bilvrd_red/Heme_oxyg"/>
</dbReference>
<gene>
    <name evidence="3" type="ORF">FB00_09450</name>
</gene>
<keyword evidence="1" id="KW-0560">Oxidoreductase</keyword>
<feature type="domain" description="Pyridoxamine 5'-phosphate oxidase N-terminal" evidence="2">
    <location>
        <begin position="17"/>
        <end position="94"/>
    </location>
</feature>
<keyword evidence="4" id="KW-1185">Reference proteome</keyword>
<dbReference type="SUPFAM" id="SSF50475">
    <property type="entry name" value="FMN-binding split barrel"/>
    <property type="match status" value="1"/>
</dbReference>
<sequence length="143" mass="15684">MTVTAIDTTSDLGSRAASRLRDEPVLWFVSVDPHDAPQPTPVWFLWDGADEVVVKSQPRTAKLRNVRGNARVAVHLNSTRSGDDVVVLTGTAAIDDVGLSPDERTAYDAKYAEGIRGLGMTADGFHEDYSVTVRVRLERLRGY</sequence>
<dbReference type="NCBIfam" id="TIGR03667">
    <property type="entry name" value="Rv3369"/>
    <property type="match status" value="1"/>
</dbReference>
<dbReference type="Pfam" id="PF01243">
    <property type="entry name" value="PNPOx_N"/>
    <property type="match status" value="1"/>
</dbReference>
<evidence type="ECO:0000256" key="1">
    <source>
        <dbReference type="ARBA" id="ARBA00023002"/>
    </source>
</evidence>
<evidence type="ECO:0000259" key="2">
    <source>
        <dbReference type="Pfam" id="PF01243"/>
    </source>
</evidence>
<dbReference type="GO" id="GO:0016627">
    <property type="term" value="F:oxidoreductase activity, acting on the CH-CH group of donors"/>
    <property type="evidence" value="ECO:0007669"/>
    <property type="project" value="TreeGrafter"/>
</dbReference>
<protein>
    <recommendedName>
        <fullName evidence="2">Pyridoxamine 5'-phosphate oxidase N-terminal domain-containing protein</fullName>
    </recommendedName>
</protein>
<evidence type="ECO:0000313" key="4">
    <source>
        <dbReference type="Proteomes" id="UP000035265"/>
    </source>
</evidence>
<dbReference type="PATRIC" id="fig|264251.5.peg.1921"/>
<reference evidence="3 4" key="1">
    <citation type="submission" date="2014-05" db="EMBL/GenBank/DDBJ databases">
        <title>Cellulosimicrobium funkei U11 genome.</title>
        <authorList>
            <person name="Hu C."/>
            <person name="Gong Y."/>
            <person name="Wan W."/>
            <person name="Jiang M."/>
        </authorList>
    </citation>
    <scope>NUCLEOTIDE SEQUENCE [LARGE SCALE GENOMIC DNA]</scope>
    <source>
        <strain evidence="3 4">U11</strain>
    </source>
</reference>
<organism evidence="3 4">
    <name type="scientific">Cellulosimicrobium funkei</name>
    <dbReference type="NCBI Taxonomy" id="264251"/>
    <lineage>
        <taxon>Bacteria</taxon>
        <taxon>Bacillati</taxon>
        <taxon>Actinomycetota</taxon>
        <taxon>Actinomycetes</taxon>
        <taxon>Micrococcales</taxon>
        <taxon>Promicromonosporaceae</taxon>
        <taxon>Cellulosimicrobium</taxon>
    </lineage>
</organism>
<dbReference type="EMBL" id="JNBQ01000008">
    <property type="protein sequence ID" value="KLN34920.1"/>
    <property type="molecule type" value="Genomic_DNA"/>
</dbReference>
<dbReference type="Gene3D" id="2.30.110.10">
    <property type="entry name" value="Electron Transport, Fmn-binding Protein, Chain A"/>
    <property type="match status" value="1"/>
</dbReference>
<dbReference type="AlphaFoldDB" id="A0A0H2KN06"/>
<dbReference type="PANTHER" id="PTHR35176:SF6">
    <property type="entry name" value="HEME OXYGENASE HI_0854-RELATED"/>
    <property type="match status" value="1"/>
</dbReference>
<name>A0A0H2KN06_9MICO</name>
<dbReference type="InterPro" id="IPR011576">
    <property type="entry name" value="Pyridox_Oxase_N"/>
</dbReference>
<dbReference type="InterPro" id="IPR019966">
    <property type="entry name" value="F420-dep_enz_PPOX_Rv3369"/>
</dbReference>
<dbReference type="GO" id="GO:0005829">
    <property type="term" value="C:cytosol"/>
    <property type="evidence" value="ECO:0007669"/>
    <property type="project" value="TreeGrafter"/>
</dbReference>
<dbReference type="PANTHER" id="PTHR35176">
    <property type="entry name" value="HEME OXYGENASE HI_0854-RELATED"/>
    <property type="match status" value="1"/>
</dbReference>
<dbReference type="STRING" id="264251.FB00_09450"/>
<proteinExistence type="predicted"/>
<accession>A0A0H2KN06</accession>
<evidence type="ECO:0000313" key="3">
    <source>
        <dbReference type="EMBL" id="KLN34920.1"/>
    </source>
</evidence>
<dbReference type="GO" id="GO:0070967">
    <property type="term" value="F:coenzyme F420 binding"/>
    <property type="evidence" value="ECO:0007669"/>
    <property type="project" value="TreeGrafter"/>
</dbReference>
<dbReference type="Proteomes" id="UP000035265">
    <property type="component" value="Unassembled WGS sequence"/>
</dbReference>